<dbReference type="RefSeq" id="WP_321400050.1">
    <property type="nucleotide sequence ID" value="NZ_CP139487.1"/>
</dbReference>
<sequence length="137" mass="14727">MTKKIVSACLAGFQCRFDCAHKEREEIRAMVEKGEAIAVCPEQMGGLPTPRTPAEQIGNKIISKTGTDVTAEYELGAHQALKMAELTGATEAYLKSRSPMCGSGQIYDGSFSGKLVEGDGVFTKLLKSRNIKVIAVD</sequence>
<dbReference type="Proteomes" id="UP001324634">
    <property type="component" value="Chromosome"/>
</dbReference>
<dbReference type="AlphaFoldDB" id="A0AAX4HUT6"/>
<dbReference type="PANTHER" id="PTHR30087:SF1">
    <property type="entry name" value="HYPOTHETICAL CYTOSOLIC PROTEIN"/>
    <property type="match status" value="1"/>
</dbReference>
<dbReference type="EMBL" id="CP139487">
    <property type="protein sequence ID" value="WPU67146.1"/>
    <property type="molecule type" value="Genomic_DNA"/>
</dbReference>
<name>A0AAX4HUT6_9BACT</name>
<proteinExistence type="predicted"/>
<protein>
    <submittedName>
        <fullName evidence="1">DUF523 domain-containing protein</fullName>
    </submittedName>
</protein>
<reference evidence="1 2" key="1">
    <citation type="submission" date="2023-11" db="EMBL/GenBank/DDBJ databases">
        <title>Peredibacter starrii A3.12.</title>
        <authorList>
            <person name="Mitchell R.J."/>
        </authorList>
    </citation>
    <scope>NUCLEOTIDE SEQUENCE [LARGE SCALE GENOMIC DNA]</scope>
    <source>
        <strain evidence="1 2">A3.12</strain>
    </source>
</reference>
<keyword evidence="2" id="KW-1185">Reference proteome</keyword>
<gene>
    <name evidence="1" type="ORF">SOO65_10310</name>
</gene>
<evidence type="ECO:0000313" key="1">
    <source>
        <dbReference type="EMBL" id="WPU67146.1"/>
    </source>
</evidence>
<dbReference type="Pfam" id="PF04463">
    <property type="entry name" value="2-thiour_desulf"/>
    <property type="match status" value="1"/>
</dbReference>
<organism evidence="1 2">
    <name type="scientific">Peredibacter starrii</name>
    <dbReference type="NCBI Taxonomy" id="28202"/>
    <lineage>
        <taxon>Bacteria</taxon>
        <taxon>Pseudomonadati</taxon>
        <taxon>Bdellovibrionota</taxon>
        <taxon>Bacteriovoracia</taxon>
        <taxon>Bacteriovoracales</taxon>
        <taxon>Bacteriovoracaceae</taxon>
        <taxon>Peredibacter</taxon>
    </lineage>
</organism>
<dbReference type="InterPro" id="IPR007553">
    <property type="entry name" value="2-thiour_desulf"/>
</dbReference>
<evidence type="ECO:0000313" key="2">
    <source>
        <dbReference type="Proteomes" id="UP001324634"/>
    </source>
</evidence>
<accession>A0AAX4HUT6</accession>
<dbReference type="KEGG" id="psti:SOO65_10310"/>
<dbReference type="PANTHER" id="PTHR30087">
    <property type="entry name" value="INNER MEMBRANE PROTEIN"/>
    <property type="match status" value="1"/>
</dbReference>